<dbReference type="InterPro" id="IPR036388">
    <property type="entry name" value="WH-like_DNA-bd_sf"/>
</dbReference>
<dbReference type="PANTHER" id="PTHR42942">
    <property type="entry name" value="6-O-METHYLGUANINE DNA METHYLTRANSFERASE"/>
    <property type="match status" value="1"/>
</dbReference>
<dbReference type="PANTHER" id="PTHR42942:SF1">
    <property type="entry name" value="ALKYLTRANSFERASE-LIKE PROTEIN 1"/>
    <property type="match status" value="1"/>
</dbReference>
<feature type="region of interest" description="Disordered" evidence="2">
    <location>
        <begin position="120"/>
        <end position="141"/>
    </location>
</feature>
<dbReference type="STRING" id="98765.A0A2R6NV89"/>
<feature type="compositionally biased region" description="Acidic residues" evidence="2">
    <location>
        <begin position="132"/>
        <end position="141"/>
    </location>
</feature>
<accession>A0A2R6NV89</accession>
<dbReference type="Proteomes" id="UP000186601">
    <property type="component" value="Unassembled WGS sequence"/>
</dbReference>
<organism evidence="4 5">
    <name type="scientific">Hermanssonia centrifuga</name>
    <dbReference type="NCBI Taxonomy" id="98765"/>
    <lineage>
        <taxon>Eukaryota</taxon>
        <taxon>Fungi</taxon>
        <taxon>Dikarya</taxon>
        <taxon>Basidiomycota</taxon>
        <taxon>Agaricomycotina</taxon>
        <taxon>Agaricomycetes</taxon>
        <taxon>Polyporales</taxon>
        <taxon>Meruliaceae</taxon>
        <taxon>Hermanssonia</taxon>
    </lineage>
</organism>
<gene>
    <name evidence="4" type="ORF">PHLCEN_2v7874</name>
</gene>
<dbReference type="GO" id="GO:0006281">
    <property type="term" value="P:DNA repair"/>
    <property type="evidence" value="ECO:0007669"/>
    <property type="project" value="InterPro"/>
</dbReference>
<dbReference type="OrthoDB" id="2548197at2759"/>
<dbReference type="GO" id="GO:0003824">
    <property type="term" value="F:catalytic activity"/>
    <property type="evidence" value="ECO:0007669"/>
    <property type="project" value="InterPro"/>
</dbReference>
<feature type="domain" description="Methylated-DNA-[protein]-cysteine S-methyltransferase DNA binding" evidence="3">
    <location>
        <begin position="5"/>
        <end position="90"/>
    </location>
</feature>
<evidence type="ECO:0000259" key="3">
    <source>
        <dbReference type="Pfam" id="PF01035"/>
    </source>
</evidence>
<sequence length="141" mass="15211">MDNAEFHAAVYHVVRQIPPQNVTSYGHIAKLIGMPRHSRHVGQALKWLSPETAPPIPWQRVLASNGTISSRGPGTNGAQRQREALEAEGVEVTQGRSGELHVNLHRFGWFPAVGSIDTGVVHNDSEGQTSNSDDDTGSGDV</sequence>
<dbReference type="SUPFAM" id="SSF46767">
    <property type="entry name" value="Methylated DNA-protein cysteine methyltransferase, C-terminal domain"/>
    <property type="match status" value="1"/>
</dbReference>
<comment type="caution">
    <text evidence="4">The sequence shown here is derived from an EMBL/GenBank/DDBJ whole genome shotgun (WGS) entry which is preliminary data.</text>
</comment>
<dbReference type="InterPro" id="IPR036217">
    <property type="entry name" value="MethylDNA_cys_MeTrfase_DNAb"/>
</dbReference>
<name>A0A2R6NV89_9APHY</name>
<proteinExistence type="predicted"/>
<dbReference type="InterPro" id="IPR014048">
    <property type="entry name" value="MethylDNA_cys_MeTrfase_DNA-bd"/>
</dbReference>
<reference evidence="4 5" key="1">
    <citation type="submission" date="2018-02" db="EMBL/GenBank/DDBJ databases">
        <title>Genome sequence of the basidiomycete white-rot fungus Phlebia centrifuga.</title>
        <authorList>
            <person name="Granchi Z."/>
            <person name="Peng M."/>
            <person name="de Vries R.P."/>
            <person name="Hilden K."/>
            <person name="Makela M.R."/>
            <person name="Grigoriev I."/>
            <person name="Riley R."/>
        </authorList>
    </citation>
    <scope>NUCLEOTIDE SEQUENCE [LARGE SCALE GENOMIC DNA]</scope>
    <source>
        <strain evidence="4 5">FBCC195</strain>
    </source>
</reference>
<dbReference type="InterPro" id="IPR052520">
    <property type="entry name" value="ATL_DNA_repair"/>
</dbReference>
<keyword evidence="1" id="KW-0227">DNA damage</keyword>
<keyword evidence="5" id="KW-1185">Reference proteome</keyword>
<evidence type="ECO:0000313" key="5">
    <source>
        <dbReference type="Proteomes" id="UP000186601"/>
    </source>
</evidence>
<protein>
    <recommendedName>
        <fullName evidence="3">Methylated-DNA-[protein]-cysteine S-methyltransferase DNA binding domain-containing protein</fullName>
    </recommendedName>
</protein>
<evidence type="ECO:0000256" key="2">
    <source>
        <dbReference type="SAM" id="MobiDB-lite"/>
    </source>
</evidence>
<dbReference type="Gene3D" id="1.10.10.10">
    <property type="entry name" value="Winged helix-like DNA-binding domain superfamily/Winged helix DNA-binding domain"/>
    <property type="match status" value="1"/>
</dbReference>
<feature type="compositionally biased region" description="Polar residues" evidence="2">
    <location>
        <begin position="65"/>
        <end position="79"/>
    </location>
</feature>
<feature type="region of interest" description="Disordered" evidence="2">
    <location>
        <begin position="65"/>
        <end position="94"/>
    </location>
</feature>
<evidence type="ECO:0000313" key="4">
    <source>
        <dbReference type="EMBL" id="PSR77443.1"/>
    </source>
</evidence>
<dbReference type="AlphaFoldDB" id="A0A2R6NV89"/>
<dbReference type="CDD" id="cd06445">
    <property type="entry name" value="ATase"/>
    <property type="match status" value="1"/>
</dbReference>
<dbReference type="Pfam" id="PF01035">
    <property type="entry name" value="DNA_binding_1"/>
    <property type="match status" value="1"/>
</dbReference>
<evidence type="ECO:0000256" key="1">
    <source>
        <dbReference type="ARBA" id="ARBA00022763"/>
    </source>
</evidence>
<dbReference type="EMBL" id="MLYV02000794">
    <property type="protein sequence ID" value="PSR77443.1"/>
    <property type="molecule type" value="Genomic_DNA"/>
</dbReference>